<dbReference type="PANTHER" id="PTHR10039:SF14">
    <property type="entry name" value="NACHT DOMAIN-CONTAINING PROTEIN"/>
    <property type="match status" value="1"/>
</dbReference>
<comment type="caution">
    <text evidence="4">The sequence shown here is derived from an EMBL/GenBank/DDBJ whole genome shotgun (WGS) entry which is preliminary data.</text>
</comment>
<evidence type="ECO:0000256" key="1">
    <source>
        <dbReference type="ARBA" id="ARBA00022737"/>
    </source>
</evidence>
<evidence type="ECO:0000313" key="5">
    <source>
        <dbReference type="Proteomes" id="UP000434172"/>
    </source>
</evidence>
<keyword evidence="1" id="KW-0677">Repeat</keyword>
<feature type="region of interest" description="Disordered" evidence="2">
    <location>
        <begin position="1"/>
        <end position="54"/>
    </location>
</feature>
<evidence type="ECO:0000313" key="4">
    <source>
        <dbReference type="EMBL" id="KAF0322667.1"/>
    </source>
</evidence>
<reference evidence="4 5" key="1">
    <citation type="submission" date="2019-12" db="EMBL/GenBank/DDBJ databases">
        <title>A genome sequence resource for the geographically widespread anthracnose pathogen Colletotrichum asianum.</title>
        <authorList>
            <person name="Meng Y."/>
        </authorList>
    </citation>
    <scope>NUCLEOTIDE SEQUENCE [LARGE SCALE GENOMIC DNA]</scope>
    <source>
        <strain evidence="4 5">ICMP 18580</strain>
    </source>
</reference>
<dbReference type="PROSITE" id="PS50837">
    <property type="entry name" value="NACHT"/>
    <property type="match status" value="1"/>
</dbReference>
<name>A0A8H3WDG7_9PEZI</name>
<protein>
    <submittedName>
        <fullName evidence="4">Nacht and wd domain protein</fullName>
    </submittedName>
</protein>
<dbReference type="Pfam" id="PF24883">
    <property type="entry name" value="NPHP3_N"/>
    <property type="match status" value="1"/>
</dbReference>
<sequence>MSSQHAGQKRRRLSTNSDLQDDSTARIKAACESSGAAVQHNNSGTGNQNNNSGFGSQYNATNINFVNKEKDNFLTDLRVTDPRDDKKRIERTKGNLLRDSYRWILDHDDFGQWRADKRLLWIKGGPGKGKTMLLCGIIDELLAMGYTSTFFFFCQAADARLNTATSVLRGLLYVLLRENPILHDLLREQYDQARGGRQLFEDINGWEVLCEMFSFAVGHESMHNTILVIDALDECVSGLDQLISFIIDLTAHTKVIASSRPDLRINRGLAAALENTKVYLSLELNEVVVSAAVDNYINHKTQQLANLKGYNDDTKINVKKYLAANASHTFLWVALVYEQLADNRVAARHTQQMLQRFPPGLDSLYQRILDQILGSLDAENCREILAVMSIVSRPLDLAELVSILDHIQFVMEIVDECGSLLVVREGVIYFVHQSAKDFLLRQTHRIMPLGLAHNHNIVLSKLLLSMSDTLRRNIYDVDKHGVPVEEIRVPCPDPLVYVRQQKDHHWGSH</sequence>
<proteinExistence type="predicted"/>
<feature type="domain" description="NACHT" evidence="3">
    <location>
        <begin position="118"/>
        <end position="262"/>
    </location>
</feature>
<dbReference type="AlphaFoldDB" id="A0A8H3WDG7"/>
<dbReference type="InterPro" id="IPR056884">
    <property type="entry name" value="NPHP3-like_N"/>
</dbReference>
<feature type="compositionally biased region" description="Low complexity" evidence="2">
    <location>
        <begin position="39"/>
        <end position="54"/>
    </location>
</feature>
<dbReference type="Gene3D" id="3.40.50.300">
    <property type="entry name" value="P-loop containing nucleotide triphosphate hydrolases"/>
    <property type="match status" value="1"/>
</dbReference>
<dbReference type="Proteomes" id="UP000434172">
    <property type="component" value="Unassembled WGS sequence"/>
</dbReference>
<dbReference type="InterPro" id="IPR027417">
    <property type="entry name" value="P-loop_NTPase"/>
</dbReference>
<evidence type="ECO:0000259" key="3">
    <source>
        <dbReference type="PROSITE" id="PS50837"/>
    </source>
</evidence>
<evidence type="ECO:0000256" key="2">
    <source>
        <dbReference type="SAM" id="MobiDB-lite"/>
    </source>
</evidence>
<organism evidence="4 5">
    <name type="scientific">Colletotrichum asianum</name>
    <dbReference type="NCBI Taxonomy" id="702518"/>
    <lineage>
        <taxon>Eukaryota</taxon>
        <taxon>Fungi</taxon>
        <taxon>Dikarya</taxon>
        <taxon>Ascomycota</taxon>
        <taxon>Pezizomycotina</taxon>
        <taxon>Sordariomycetes</taxon>
        <taxon>Hypocreomycetidae</taxon>
        <taxon>Glomerellales</taxon>
        <taxon>Glomerellaceae</taxon>
        <taxon>Colletotrichum</taxon>
        <taxon>Colletotrichum gloeosporioides species complex</taxon>
    </lineage>
</organism>
<accession>A0A8H3WDG7</accession>
<dbReference type="OrthoDB" id="538223at2759"/>
<dbReference type="EMBL" id="WOWK01000059">
    <property type="protein sequence ID" value="KAF0322667.1"/>
    <property type="molecule type" value="Genomic_DNA"/>
</dbReference>
<dbReference type="InterPro" id="IPR007111">
    <property type="entry name" value="NACHT_NTPase"/>
</dbReference>
<keyword evidence="5" id="KW-1185">Reference proteome</keyword>
<dbReference type="PANTHER" id="PTHR10039">
    <property type="entry name" value="AMELOGENIN"/>
    <property type="match status" value="1"/>
</dbReference>
<dbReference type="SUPFAM" id="SSF52540">
    <property type="entry name" value="P-loop containing nucleoside triphosphate hydrolases"/>
    <property type="match status" value="1"/>
</dbReference>
<gene>
    <name evidence="4" type="ORF">GQ607_010124</name>
</gene>